<dbReference type="PANTHER" id="PTHR43355:SF2">
    <property type="entry name" value="FLAVIN REDUCTASE (NADPH)"/>
    <property type="match status" value="1"/>
</dbReference>
<gene>
    <name evidence="3" type="ORF">K491DRAFT_692118</name>
</gene>
<dbReference type="PANTHER" id="PTHR43355">
    <property type="entry name" value="FLAVIN REDUCTASE (NADPH)"/>
    <property type="match status" value="1"/>
</dbReference>
<dbReference type="GO" id="GO:0004074">
    <property type="term" value="F:biliverdin reductase [NAD(P)H] activity"/>
    <property type="evidence" value="ECO:0007669"/>
    <property type="project" value="TreeGrafter"/>
</dbReference>
<comment type="similarity">
    <text evidence="1">Belongs to the avfA family.</text>
</comment>
<name>A0A6A6T8U2_9PLEO</name>
<dbReference type="InterPro" id="IPR051606">
    <property type="entry name" value="Polyketide_Oxido-like"/>
</dbReference>
<accession>A0A6A6T8U2</accession>
<dbReference type="Gene3D" id="3.40.50.720">
    <property type="entry name" value="NAD(P)-binding Rossmann-like Domain"/>
    <property type="match status" value="1"/>
</dbReference>
<proteinExistence type="inferred from homology"/>
<evidence type="ECO:0000313" key="3">
    <source>
        <dbReference type="EMBL" id="KAF2656266.1"/>
    </source>
</evidence>
<dbReference type="Pfam" id="PF13460">
    <property type="entry name" value="NAD_binding_10"/>
    <property type="match status" value="1"/>
</dbReference>
<dbReference type="AlphaFoldDB" id="A0A6A6T8U2"/>
<dbReference type="InterPro" id="IPR016040">
    <property type="entry name" value="NAD(P)-bd_dom"/>
</dbReference>
<dbReference type="OrthoDB" id="419598at2759"/>
<dbReference type="Proteomes" id="UP000799324">
    <property type="component" value="Unassembled WGS sequence"/>
</dbReference>
<evidence type="ECO:0000313" key="4">
    <source>
        <dbReference type="Proteomes" id="UP000799324"/>
    </source>
</evidence>
<evidence type="ECO:0000256" key="1">
    <source>
        <dbReference type="ARBA" id="ARBA00038376"/>
    </source>
</evidence>
<dbReference type="GO" id="GO:0042602">
    <property type="term" value="F:riboflavin reductase (NADPH) activity"/>
    <property type="evidence" value="ECO:0007669"/>
    <property type="project" value="TreeGrafter"/>
</dbReference>
<sequence length="222" mass="24220">MRVLIIGATGRTGKVVVNEALERGHTVTALARNPDSLTSHQRLNVVKGTPEKQEDIVAAIQSTGEDVPRAVIVTLNARRESDSPFAKPIGDHLFMTHANENIRAAMKETGVRKIVIMSAFGVAESLDSLNCLMKGVIKYSNMSVQFKDHDRVDAETKASGLNFVMVRPAMLKDTEALPIKDLEDDGKLGSFMPSCSRASVAKFLVDAVERDTWDGRTPVICN</sequence>
<dbReference type="SUPFAM" id="SSF51735">
    <property type="entry name" value="NAD(P)-binding Rossmann-fold domains"/>
    <property type="match status" value="1"/>
</dbReference>
<keyword evidence="4" id="KW-1185">Reference proteome</keyword>
<reference evidence="3" key="1">
    <citation type="journal article" date="2020" name="Stud. Mycol.">
        <title>101 Dothideomycetes genomes: a test case for predicting lifestyles and emergence of pathogens.</title>
        <authorList>
            <person name="Haridas S."/>
            <person name="Albert R."/>
            <person name="Binder M."/>
            <person name="Bloem J."/>
            <person name="Labutti K."/>
            <person name="Salamov A."/>
            <person name="Andreopoulos B."/>
            <person name="Baker S."/>
            <person name="Barry K."/>
            <person name="Bills G."/>
            <person name="Bluhm B."/>
            <person name="Cannon C."/>
            <person name="Castanera R."/>
            <person name="Culley D."/>
            <person name="Daum C."/>
            <person name="Ezra D."/>
            <person name="Gonzalez J."/>
            <person name="Henrissat B."/>
            <person name="Kuo A."/>
            <person name="Liang C."/>
            <person name="Lipzen A."/>
            <person name="Lutzoni F."/>
            <person name="Magnuson J."/>
            <person name="Mondo S."/>
            <person name="Nolan M."/>
            <person name="Ohm R."/>
            <person name="Pangilinan J."/>
            <person name="Park H.-J."/>
            <person name="Ramirez L."/>
            <person name="Alfaro M."/>
            <person name="Sun H."/>
            <person name="Tritt A."/>
            <person name="Yoshinaga Y."/>
            <person name="Zwiers L.-H."/>
            <person name="Turgeon B."/>
            <person name="Goodwin S."/>
            <person name="Spatafora J."/>
            <person name="Crous P."/>
            <person name="Grigoriev I."/>
        </authorList>
    </citation>
    <scope>NUCLEOTIDE SEQUENCE</scope>
    <source>
        <strain evidence="3">CBS 122681</strain>
    </source>
</reference>
<dbReference type="EMBL" id="MU004338">
    <property type="protein sequence ID" value="KAF2656266.1"/>
    <property type="molecule type" value="Genomic_DNA"/>
</dbReference>
<feature type="domain" description="NAD(P)-binding" evidence="2">
    <location>
        <begin position="7"/>
        <end position="210"/>
    </location>
</feature>
<protein>
    <submittedName>
        <fullName evidence="3">Putative TrkA-N domain dehydrogenase</fullName>
    </submittedName>
</protein>
<organism evidence="3 4">
    <name type="scientific">Lophiostoma macrostomum CBS 122681</name>
    <dbReference type="NCBI Taxonomy" id="1314788"/>
    <lineage>
        <taxon>Eukaryota</taxon>
        <taxon>Fungi</taxon>
        <taxon>Dikarya</taxon>
        <taxon>Ascomycota</taxon>
        <taxon>Pezizomycotina</taxon>
        <taxon>Dothideomycetes</taxon>
        <taxon>Pleosporomycetidae</taxon>
        <taxon>Pleosporales</taxon>
        <taxon>Lophiostomataceae</taxon>
        <taxon>Lophiostoma</taxon>
    </lineage>
</organism>
<dbReference type="InterPro" id="IPR036291">
    <property type="entry name" value="NAD(P)-bd_dom_sf"/>
</dbReference>
<evidence type="ECO:0000259" key="2">
    <source>
        <dbReference type="Pfam" id="PF13460"/>
    </source>
</evidence>